<dbReference type="Proteomes" id="UP001310594">
    <property type="component" value="Unassembled WGS sequence"/>
</dbReference>
<dbReference type="PANTHER" id="PTHR42085:SF2">
    <property type="entry name" value="F-BOX DOMAIN-CONTAINING PROTEIN"/>
    <property type="match status" value="1"/>
</dbReference>
<organism evidence="1 2">
    <name type="scientific">Elasticomyces elasticus</name>
    <dbReference type="NCBI Taxonomy" id="574655"/>
    <lineage>
        <taxon>Eukaryota</taxon>
        <taxon>Fungi</taxon>
        <taxon>Dikarya</taxon>
        <taxon>Ascomycota</taxon>
        <taxon>Pezizomycotina</taxon>
        <taxon>Dothideomycetes</taxon>
        <taxon>Dothideomycetidae</taxon>
        <taxon>Mycosphaerellales</taxon>
        <taxon>Teratosphaeriaceae</taxon>
        <taxon>Elasticomyces</taxon>
    </lineage>
</organism>
<proteinExistence type="predicted"/>
<reference evidence="1" key="1">
    <citation type="submission" date="2023-08" db="EMBL/GenBank/DDBJ databases">
        <title>Black Yeasts Isolated from many extreme environments.</title>
        <authorList>
            <person name="Coleine C."/>
            <person name="Stajich J.E."/>
            <person name="Selbmann L."/>
        </authorList>
    </citation>
    <scope>NUCLEOTIDE SEQUENCE</scope>
    <source>
        <strain evidence="1">CCFEE 5810</strain>
    </source>
</reference>
<dbReference type="InterPro" id="IPR038883">
    <property type="entry name" value="AN11006-like"/>
</dbReference>
<dbReference type="AlphaFoldDB" id="A0AAN7WCL4"/>
<name>A0AAN7WCL4_9PEZI</name>
<accession>A0AAN7WCL4</accession>
<gene>
    <name evidence="1" type="ORF">LTR97_001612</name>
</gene>
<dbReference type="PANTHER" id="PTHR42085">
    <property type="entry name" value="F-BOX DOMAIN-CONTAINING PROTEIN"/>
    <property type="match status" value="1"/>
</dbReference>
<comment type="caution">
    <text evidence="1">The sequence shown here is derived from an EMBL/GenBank/DDBJ whole genome shotgun (WGS) entry which is preliminary data.</text>
</comment>
<evidence type="ECO:0000313" key="1">
    <source>
        <dbReference type="EMBL" id="KAK5706622.1"/>
    </source>
</evidence>
<evidence type="ECO:0000313" key="2">
    <source>
        <dbReference type="Proteomes" id="UP001310594"/>
    </source>
</evidence>
<protein>
    <submittedName>
        <fullName evidence="1">Uncharacterized protein</fullName>
    </submittedName>
</protein>
<dbReference type="EMBL" id="JAVRQU010000002">
    <property type="protein sequence ID" value="KAK5706622.1"/>
    <property type="molecule type" value="Genomic_DNA"/>
</dbReference>
<sequence>MFSFTDLIGRRAAEVTEPGPAFLNLPPEIRNMVYEYLFSDIGYRAALALNPPTRGVLPKVKLITGYGPATQTNNQKNTLALLATDHQVRSEAYGYVYHGHVPTEFRMLDNTLWLFWNIDCEQLASKLMEALAKHGSNLDRIKHLKLVGETALLALTHDPAVGFEIVRSGDNNDVYKAPAGEDVSKALVAARGRLSGVEIIEITAPIFGGWHADIPDSWLAAVMKCGCRDPSCGHQSRLASVFPRLKEVRMQTVGSKYTHMGLPVAGTRFFKRPNGSWRPWHMSEGNSRAAT</sequence>